<proteinExistence type="predicted"/>
<reference evidence="1" key="2">
    <citation type="journal article" date="2015" name="Data Brief">
        <title>Shoot transcriptome of the giant reed, Arundo donax.</title>
        <authorList>
            <person name="Barrero R.A."/>
            <person name="Guerrero F.D."/>
            <person name="Moolhuijzen P."/>
            <person name="Goolsby J.A."/>
            <person name="Tidwell J."/>
            <person name="Bellgard S.E."/>
            <person name="Bellgard M.I."/>
        </authorList>
    </citation>
    <scope>NUCLEOTIDE SEQUENCE</scope>
    <source>
        <tissue evidence="1">Shoot tissue taken approximately 20 cm above the soil surface</tissue>
    </source>
</reference>
<evidence type="ECO:0000313" key="1">
    <source>
        <dbReference type="EMBL" id="JAD70408.1"/>
    </source>
</evidence>
<accession>A0A0A9C7H0</accession>
<dbReference type="AlphaFoldDB" id="A0A0A9C7H0"/>
<protein>
    <submittedName>
        <fullName evidence="1">Uncharacterized protein</fullName>
    </submittedName>
</protein>
<sequence length="87" mass="10460">MSLIPTASAKIYLPKTLGGYSYRENKMVLQDVNKSFLFVWQKEQYLKKSIRKQDFQNGVMKYEIPPKIFRNFGIQLNRTNRQRKENR</sequence>
<reference evidence="1" key="1">
    <citation type="submission" date="2014-09" db="EMBL/GenBank/DDBJ databases">
        <authorList>
            <person name="Magalhaes I.L.F."/>
            <person name="Oliveira U."/>
            <person name="Santos F.R."/>
            <person name="Vidigal T.H.D.A."/>
            <person name="Brescovit A.D."/>
            <person name="Santos A.J."/>
        </authorList>
    </citation>
    <scope>NUCLEOTIDE SEQUENCE</scope>
    <source>
        <tissue evidence="1">Shoot tissue taken approximately 20 cm above the soil surface</tissue>
    </source>
</reference>
<dbReference type="EMBL" id="GBRH01227487">
    <property type="protein sequence ID" value="JAD70408.1"/>
    <property type="molecule type" value="Transcribed_RNA"/>
</dbReference>
<organism evidence="1">
    <name type="scientific">Arundo donax</name>
    <name type="common">Giant reed</name>
    <name type="synonym">Donax arundinaceus</name>
    <dbReference type="NCBI Taxonomy" id="35708"/>
    <lineage>
        <taxon>Eukaryota</taxon>
        <taxon>Viridiplantae</taxon>
        <taxon>Streptophyta</taxon>
        <taxon>Embryophyta</taxon>
        <taxon>Tracheophyta</taxon>
        <taxon>Spermatophyta</taxon>
        <taxon>Magnoliopsida</taxon>
        <taxon>Liliopsida</taxon>
        <taxon>Poales</taxon>
        <taxon>Poaceae</taxon>
        <taxon>PACMAD clade</taxon>
        <taxon>Arundinoideae</taxon>
        <taxon>Arundineae</taxon>
        <taxon>Arundo</taxon>
    </lineage>
</organism>
<name>A0A0A9C7H0_ARUDO</name>